<comment type="caution">
    <text evidence="1">The sequence shown here is derived from an EMBL/GenBank/DDBJ whole genome shotgun (WGS) entry which is preliminary data.</text>
</comment>
<protein>
    <submittedName>
        <fullName evidence="1">Uncharacterized protein</fullName>
    </submittedName>
</protein>
<dbReference type="AlphaFoldDB" id="A0A645JX24"/>
<organism evidence="1">
    <name type="scientific">bioreactor metagenome</name>
    <dbReference type="NCBI Taxonomy" id="1076179"/>
    <lineage>
        <taxon>unclassified sequences</taxon>
        <taxon>metagenomes</taxon>
        <taxon>ecological metagenomes</taxon>
    </lineage>
</organism>
<dbReference type="EMBL" id="VSSQ01144648">
    <property type="protein sequence ID" value="MPN64164.1"/>
    <property type="molecule type" value="Genomic_DNA"/>
</dbReference>
<accession>A0A645JX24</accession>
<gene>
    <name evidence="1" type="ORF">SDC9_211935</name>
</gene>
<evidence type="ECO:0000313" key="1">
    <source>
        <dbReference type="EMBL" id="MPN64164.1"/>
    </source>
</evidence>
<sequence>MYSQGNFVSNQEGMDRLSSIILKLTLGVDGATGEPYFKNAEYIPIYTQRRNRQGISRHKVWPLELAMAELTGEAPPFGNEDKANVPKAWDYIIKSQPALNLLTLEDTPVWKEIAGEAAP</sequence>
<reference evidence="1" key="1">
    <citation type="submission" date="2019-08" db="EMBL/GenBank/DDBJ databases">
        <authorList>
            <person name="Kucharzyk K."/>
            <person name="Murdoch R.W."/>
            <person name="Higgins S."/>
            <person name="Loffler F."/>
        </authorList>
    </citation>
    <scope>NUCLEOTIDE SEQUENCE</scope>
</reference>
<proteinExistence type="predicted"/>
<name>A0A645JX24_9ZZZZ</name>